<feature type="transmembrane region" description="Helical" evidence="15">
    <location>
        <begin position="299"/>
        <end position="320"/>
    </location>
</feature>
<comment type="caution">
    <text evidence="17">The sequence shown here is derived from an EMBL/GenBank/DDBJ whole genome shotgun (WGS) entry which is preliminary data.</text>
</comment>
<keyword evidence="9" id="KW-0142">cGMP-binding</keyword>
<dbReference type="SUPFAM" id="SSF51206">
    <property type="entry name" value="cAMP-binding domain-like"/>
    <property type="match status" value="1"/>
</dbReference>
<protein>
    <recommendedName>
        <fullName evidence="16">Cyclic nucleotide-binding domain-containing protein</fullName>
    </recommendedName>
</protein>
<feature type="transmembrane region" description="Helical" evidence="15">
    <location>
        <begin position="12"/>
        <end position="34"/>
    </location>
</feature>
<dbReference type="PANTHER" id="PTHR45651">
    <property type="entry name" value="CYCLIC NUCLEOTIDE-GATED ION CHANNEL 15-RELATED-RELATED"/>
    <property type="match status" value="1"/>
</dbReference>
<keyword evidence="3" id="KW-0813">Transport</keyword>
<evidence type="ECO:0000256" key="1">
    <source>
        <dbReference type="ARBA" id="ARBA00004141"/>
    </source>
</evidence>
<feature type="transmembrane region" description="Helical" evidence="15">
    <location>
        <begin position="168"/>
        <end position="191"/>
    </location>
</feature>
<keyword evidence="13" id="KW-1071">Ligand-gated ion channel</keyword>
<sequence length="710" mass="81589">MHPPHPFSDCQEGNLLVCVVALGVDPLFLFIPVIDSPNFCFTFDKKLAAVVSAIRTFIDTFYVIHIIFNFITEFIAPRSQVSLRGELIVHSKAIRKRLFFFHFIVDICSVIPIPQVVVLILIHRSDSLVSQAILKWIILTQYIPRIIRIYPLLKEVTRASGTIAETKWVGAAFNLFLYMLHSHVFGAFWYVSSVEKKNKCWRLECAKISGCNVRHQYCARGHENNGRYLNTTCPLIDPDEIIGSTVFNFGMYTDALRSGIVESKPRDFPRKFFYCFWWGLRNISALGQNLKTSNSVGDIVFALIICVSGLLLFAVLIGNIQKYLQSTTIRLDEMEEKKRDTEKWMSNRMLPEYLKERIRRYENYKWRKTRGIEEEALLHSLPKDLRLETKRHLYLTLLNSVPWLNMMDDSWLLEALCDRVKSVFYSANSYIVKEGDPVAEMLIITKGSLKSMIGSSDITGYYDSSYLQAGDICGDLLFWVLDPHSSSSLPTSDRSVLTLTDVEGFILLHDDLKFVASHFNRFHSSRLRHMFYSAHWRLWAACFIQAAWREHYKRKLSRILHAKRDYNHIPQGTQLNIGAALYVSRFVSKALRNRQKNAANCSISPHMLPPIPHKPADPEYTVALQVYTISAQLLNSTWSLPLHSLLLQRLPLCVDQSQRSSDSTTTFTHLETSILNVFFSSMRCAAHHAFLPYEICILYTGTSAQCSHNH</sequence>
<evidence type="ECO:0000256" key="13">
    <source>
        <dbReference type="ARBA" id="ARBA00023286"/>
    </source>
</evidence>
<dbReference type="InterPro" id="IPR014710">
    <property type="entry name" value="RmlC-like_jellyroll"/>
</dbReference>
<dbReference type="Gene3D" id="1.10.287.630">
    <property type="entry name" value="Helix hairpin bin"/>
    <property type="match status" value="1"/>
</dbReference>
<evidence type="ECO:0000256" key="15">
    <source>
        <dbReference type="SAM" id="Phobius"/>
    </source>
</evidence>
<dbReference type="InterPro" id="IPR018490">
    <property type="entry name" value="cNMP-bd_dom_sf"/>
</dbReference>
<feature type="domain" description="Cyclic nucleotide-binding" evidence="16">
    <location>
        <begin position="404"/>
        <end position="499"/>
    </location>
</feature>
<dbReference type="InterPro" id="IPR005821">
    <property type="entry name" value="Ion_trans_dom"/>
</dbReference>
<evidence type="ECO:0000256" key="6">
    <source>
        <dbReference type="ARBA" id="ARBA00022692"/>
    </source>
</evidence>
<evidence type="ECO:0000313" key="17">
    <source>
        <dbReference type="EMBL" id="KAG5401525.1"/>
    </source>
</evidence>
<keyword evidence="5" id="KW-0116">cAMP-binding</keyword>
<evidence type="ECO:0000256" key="11">
    <source>
        <dbReference type="ARBA" id="ARBA00023136"/>
    </source>
</evidence>
<keyword evidence="9" id="KW-0547">Nucleotide-binding</keyword>
<keyword evidence="6 15" id="KW-0812">Transmembrane</keyword>
<keyword evidence="12" id="KW-0114">cAMP</keyword>
<evidence type="ECO:0000256" key="12">
    <source>
        <dbReference type="ARBA" id="ARBA00023149"/>
    </source>
</evidence>
<keyword evidence="8 15" id="KW-1133">Transmembrane helix</keyword>
<dbReference type="Proteomes" id="UP000823674">
    <property type="component" value="Chromosome A04"/>
</dbReference>
<keyword evidence="11 15" id="KW-0472">Membrane</keyword>
<evidence type="ECO:0000256" key="7">
    <source>
        <dbReference type="ARBA" id="ARBA00022860"/>
    </source>
</evidence>
<evidence type="ECO:0000256" key="4">
    <source>
        <dbReference type="ARBA" id="ARBA00022535"/>
    </source>
</evidence>
<dbReference type="PANTHER" id="PTHR45651:SF33">
    <property type="entry name" value="CYCLIC NUCLEOTIDE-GATED ION CHANNEL 12-RELATED"/>
    <property type="match status" value="1"/>
</dbReference>
<organism evidence="17 18">
    <name type="scientific">Brassica rapa subsp. trilocularis</name>
    <dbReference type="NCBI Taxonomy" id="1813537"/>
    <lineage>
        <taxon>Eukaryota</taxon>
        <taxon>Viridiplantae</taxon>
        <taxon>Streptophyta</taxon>
        <taxon>Embryophyta</taxon>
        <taxon>Tracheophyta</taxon>
        <taxon>Spermatophyta</taxon>
        <taxon>Magnoliopsida</taxon>
        <taxon>eudicotyledons</taxon>
        <taxon>Gunneridae</taxon>
        <taxon>Pentapetalae</taxon>
        <taxon>rosids</taxon>
        <taxon>malvids</taxon>
        <taxon>Brassicales</taxon>
        <taxon>Brassicaceae</taxon>
        <taxon>Brassiceae</taxon>
        <taxon>Brassica</taxon>
    </lineage>
</organism>
<keyword evidence="18" id="KW-1185">Reference proteome</keyword>
<dbReference type="EMBL" id="JADBGQ010000004">
    <property type="protein sequence ID" value="KAG5401525.1"/>
    <property type="molecule type" value="Genomic_DNA"/>
</dbReference>
<keyword evidence="10" id="KW-0406">Ion transport</keyword>
<dbReference type="Pfam" id="PF00520">
    <property type="entry name" value="Ion_trans"/>
    <property type="match status" value="1"/>
</dbReference>
<dbReference type="CDD" id="cd00038">
    <property type="entry name" value="CAP_ED"/>
    <property type="match status" value="1"/>
</dbReference>
<dbReference type="Gene3D" id="2.60.120.10">
    <property type="entry name" value="Jelly Rolls"/>
    <property type="match status" value="1"/>
</dbReference>
<keyword evidence="7" id="KW-0112">Calmodulin-binding</keyword>
<dbReference type="Gene3D" id="1.10.287.70">
    <property type="match status" value="1"/>
</dbReference>
<evidence type="ECO:0000256" key="14">
    <source>
        <dbReference type="ARBA" id="ARBA00023303"/>
    </source>
</evidence>
<keyword evidence="14" id="KW-0407">Ion channel</keyword>
<reference evidence="17 18" key="1">
    <citation type="submission" date="2021-03" db="EMBL/GenBank/DDBJ databases">
        <authorList>
            <person name="King G.J."/>
            <person name="Bancroft I."/>
            <person name="Baten A."/>
            <person name="Bloomfield J."/>
            <person name="Borpatragohain P."/>
            <person name="He Z."/>
            <person name="Irish N."/>
            <person name="Irwin J."/>
            <person name="Liu K."/>
            <person name="Mauleon R.P."/>
            <person name="Moore J."/>
            <person name="Morris R."/>
            <person name="Ostergaard L."/>
            <person name="Wang B."/>
            <person name="Wells R."/>
        </authorList>
    </citation>
    <scope>NUCLEOTIDE SEQUENCE [LARGE SCALE GENOMIC DNA]</scope>
    <source>
        <strain evidence="17">R-o-18</strain>
        <tissue evidence="17">Leaf</tissue>
    </source>
</reference>
<comment type="similarity">
    <text evidence="2">Belongs to the cyclic nucleotide-gated cation channel (TC 1.A.1.5) family.</text>
</comment>
<evidence type="ECO:0000256" key="3">
    <source>
        <dbReference type="ARBA" id="ARBA00022448"/>
    </source>
</evidence>
<evidence type="ECO:0000256" key="2">
    <source>
        <dbReference type="ARBA" id="ARBA00010486"/>
    </source>
</evidence>
<name>A0ABQ7MSG7_BRACM</name>
<evidence type="ECO:0000256" key="9">
    <source>
        <dbReference type="ARBA" id="ARBA00022992"/>
    </source>
</evidence>
<evidence type="ECO:0000256" key="10">
    <source>
        <dbReference type="ARBA" id="ARBA00023065"/>
    </source>
</evidence>
<feature type="transmembrane region" description="Helical" evidence="15">
    <location>
        <begin position="98"/>
        <end position="122"/>
    </location>
</feature>
<evidence type="ECO:0000259" key="16">
    <source>
        <dbReference type="PROSITE" id="PS50042"/>
    </source>
</evidence>
<evidence type="ECO:0000256" key="8">
    <source>
        <dbReference type="ARBA" id="ARBA00022989"/>
    </source>
</evidence>
<evidence type="ECO:0000256" key="5">
    <source>
        <dbReference type="ARBA" id="ARBA00022566"/>
    </source>
</evidence>
<dbReference type="PROSITE" id="PS50042">
    <property type="entry name" value="CNMP_BINDING_3"/>
    <property type="match status" value="1"/>
</dbReference>
<dbReference type="SUPFAM" id="SSF81324">
    <property type="entry name" value="Voltage-gated potassium channels"/>
    <property type="match status" value="1"/>
</dbReference>
<proteinExistence type="inferred from homology"/>
<gene>
    <name evidence="17" type="primary">A04p025510.1_BraROA</name>
    <name evidence="17" type="ORF">IGI04_016132</name>
</gene>
<comment type="subcellular location">
    <subcellularLocation>
        <location evidence="1">Membrane</location>
        <topology evidence="1">Multi-pass membrane protein</topology>
    </subcellularLocation>
</comment>
<keyword evidence="4" id="KW-0140">cGMP</keyword>
<feature type="transmembrane region" description="Helical" evidence="15">
    <location>
        <begin position="54"/>
        <end position="77"/>
    </location>
</feature>
<dbReference type="InterPro" id="IPR000595">
    <property type="entry name" value="cNMP-bd_dom"/>
</dbReference>
<evidence type="ECO:0000313" key="18">
    <source>
        <dbReference type="Proteomes" id="UP000823674"/>
    </source>
</evidence>
<accession>A0ABQ7MSG7</accession>